<evidence type="ECO:0000313" key="2">
    <source>
        <dbReference type="Proteomes" id="UP001595851"/>
    </source>
</evidence>
<dbReference type="EMBL" id="JBHSBI010000004">
    <property type="protein sequence ID" value="MFC4007780.1"/>
    <property type="molecule type" value="Genomic_DNA"/>
</dbReference>
<gene>
    <name evidence="1" type="ORF">ACFOY2_11130</name>
</gene>
<proteinExistence type="predicted"/>
<keyword evidence="2" id="KW-1185">Reference proteome</keyword>
<reference evidence="2" key="1">
    <citation type="journal article" date="2019" name="Int. J. Syst. Evol. Microbiol.">
        <title>The Global Catalogue of Microorganisms (GCM) 10K type strain sequencing project: providing services to taxonomists for standard genome sequencing and annotation.</title>
        <authorList>
            <consortium name="The Broad Institute Genomics Platform"/>
            <consortium name="The Broad Institute Genome Sequencing Center for Infectious Disease"/>
            <person name="Wu L."/>
            <person name="Ma J."/>
        </authorList>
    </citation>
    <scope>NUCLEOTIDE SEQUENCE [LARGE SCALE GENOMIC DNA]</scope>
    <source>
        <strain evidence="2">TBRC 1276</strain>
    </source>
</reference>
<comment type="caution">
    <text evidence="1">The sequence shown here is derived from an EMBL/GenBank/DDBJ whole genome shotgun (WGS) entry which is preliminary data.</text>
</comment>
<organism evidence="1 2">
    <name type="scientific">Nonomuraea purpurea</name>
    <dbReference type="NCBI Taxonomy" id="1849276"/>
    <lineage>
        <taxon>Bacteria</taxon>
        <taxon>Bacillati</taxon>
        <taxon>Actinomycetota</taxon>
        <taxon>Actinomycetes</taxon>
        <taxon>Streptosporangiales</taxon>
        <taxon>Streptosporangiaceae</taxon>
        <taxon>Nonomuraea</taxon>
    </lineage>
</organism>
<sequence>MEVRCRHRAVNDYHLTWHLLLLGVQLEQIRGDRVLQEALVVNADPLHLELVFNLSPQTAIEDADIARSLLERPIETGRAELT</sequence>
<protein>
    <submittedName>
        <fullName evidence="1">Uncharacterized protein</fullName>
    </submittedName>
</protein>
<evidence type="ECO:0000313" key="1">
    <source>
        <dbReference type="EMBL" id="MFC4007780.1"/>
    </source>
</evidence>
<accession>A0ABV8G3M3</accession>
<name>A0ABV8G3M3_9ACTN</name>
<dbReference type="Proteomes" id="UP001595851">
    <property type="component" value="Unassembled WGS sequence"/>
</dbReference>
<dbReference type="RefSeq" id="WP_379527873.1">
    <property type="nucleotide sequence ID" value="NZ_JBHSBI010000004.1"/>
</dbReference>